<dbReference type="AlphaFoldDB" id="A0A0F9Q672"/>
<comment type="caution">
    <text evidence="1">The sequence shown here is derived from an EMBL/GenBank/DDBJ whole genome shotgun (WGS) entry which is preliminary data.</text>
</comment>
<protein>
    <submittedName>
        <fullName evidence="1">Uncharacterized protein</fullName>
    </submittedName>
</protein>
<accession>A0A0F9Q672</accession>
<evidence type="ECO:0000313" key="1">
    <source>
        <dbReference type="EMBL" id="KKN08746.1"/>
    </source>
</evidence>
<organism evidence="1">
    <name type="scientific">marine sediment metagenome</name>
    <dbReference type="NCBI Taxonomy" id="412755"/>
    <lineage>
        <taxon>unclassified sequences</taxon>
        <taxon>metagenomes</taxon>
        <taxon>ecological metagenomes</taxon>
    </lineage>
</organism>
<dbReference type="EMBL" id="LAZR01004421">
    <property type="protein sequence ID" value="KKN08746.1"/>
    <property type="molecule type" value="Genomic_DNA"/>
</dbReference>
<sequence length="63" mass="7523">MKLKNGEIEIDRTEIYVHLHIKNREDLEDRLRSVFGGTTILLTIKETEKVKKDWQKQIRSLKS</sequence>
<proteinExistence type="predicted"/>
<name>A0A0F9Q672_9ZZZZ</name>
<gene>
    <name evidence="1" type="ORF">LCGC14_1053670</name>
</gene>
<reference evidence="1" key="1">
    <citation type="journal article" date="2015" name="Nature">
        <title>Complex archaea that bridge the gap between prokaryotes and eukaryotes.</title>
        <authorList>
            <person name="Spang A."/>
            <person name="Saw J.H."/>
            <person name="Jorgensen S.L."/>
            <person name="Zaremba-Niedzwiedzka K."/>
            <person name="Martijn J."/>
            <person name="Lind A.E."/>
            <person name="van Eijk R."/>
            <person name="Schleper C."/>
            <person name="Guy L."/>
            <person name="Ettema T.J."/>
        </authorList>
    </citation>
    <scope>NUCLEOTIDE SEQUENCE</scope>
</reference>